<gene>
    <name evidence="2" type="ORF">GCM10025782_14780</name>
</gene>
<evidence type="ECO:0000313" key="3">
    <source>
        <dbReference type="Proteomes" id="UP001500556"/>
    </source>
</evidence>
<dbReference type="EMBL" id="BAABLO010000004">
    <property type="protein sequence ID" value="GAA4718588.1"/>
    <property type="molecule type" value="Genomic_DNA"/>
</dbReference>
<dbReference type="Pfam" id="PF01471">
    <property type="entry name" value="PG_binding_1"/>
    <property type="match status" value="1"/>
</dbReference>
<dbReference type="SUPFAM" id="SSF47090">
    <property type="entry name" value="PGBD-like"/>
    <property type="match status" value="1"/>
</dbReference>
<protein>
    <recommendedName>
        <fullName evidence="1">Peptidoglycan binding-like domain-containing protein</fullName>
    </recommendedName>
</protein>
<dbReference type="InterPro" id="IPR036365">
    <property type="entry name" value="PGBD-like_sf"/>
</dbReference>
<dbReference type="InterPro" id="IPR002477">
    <property type="entry name" value="Peptidoglycan-bd-like"/>
</dbReference>
<feature type="domain" description="Peptidoglycan binding-like" evidence="1">
    <location>
        <begin position="21"/>
        <end position="72"/>
    </location>
</feature>
<name>A0ABP8Y0L3_9MICO</name>
<organism evidence="2 3">
    <name type="scientific">Pedococcus ginsenosidimutans</name>
    <dbReference type="NCBI Taxonomy" id="490570"/>
    <lineage>
        <taxon>Bacteria</taxon>
        <taxon>Bacillati</taxon>
        <taxon>Actinomycetota</taxon>
        <taxon>Actinomycetes</taxon>
        <taxon>Micrococcales</taxon>
        <taxon>Intrasporangiaceae</taxon>
        <taxon>Pedococcus</taxon>
    </lineage>
</organism>
<evidence type="ECO:0000313" key="2">
    <source>
        <dbReference type="EMBL" id="GAA4718588.1"/>
    </source>
</evidence>
<dbReference type="Gene3D" id="1.10.101.10">
    <property type="entry name" value="PGBD-like superfamily/PGBD"/>
    <property type="match status" value="1"/>
</dbReference>
<evidence type="ECO:0000259" key="1">
    <source>
        <dbReference type="Pfam" id="PF01471"/>
    </source>
</evidence>
<dbReference type="Proteomes" id="UP001500556">
    <property type="component" value="Unassembled WGS sequence"/>
</dbReference>
<reference evidence="3" key="1">
    <citation type="journal article" date="2019" name="Int. J. Syst. Evol. Microbiol.">
        <title>The Global Catalogue of Microorganisms (GCM) 10K type strain sequencing project: providing services to taxonomists for standard genome sequencing and annotation.</title>
        <authorList>
            <consortium name="The Broad Institute Genomics Platform"/>
            <consortium name="The Broad Institute Genome Sequencing Center for Infectious Disease"/>
            <person name="Wu L."/>
            <person name="Ma J."/>
        </authorList>
    </citation>
    <scope>NUCLEOTIDE SEQUENCE [LARGE SCALE GENOMIC DNA]</scope>
    <source>
        <strain evidence="3">JCM 18961</strain>
    </source>
</reference>
<dbReference type="InterPro" id="IPR036366">
    <property type="entry name" value="PGBDSf"/>
</dbReference>
<keyword evidence="3" id="KW-1185">Reference proteome</keyword>
<sequence length="96" mass="10008">MGAGAASASTTAPQIAYGASGYKVKCVQVALNYHYGISMSVDGVFGSTTQKWVRQLQSDGGLSVDGVVGKYTGNLLMGTLNKTGHSDCYAYIPTTY</sequence>
<proteinExistence type="predicted"/>
<comment type="caution">
    <text evidence="2">The sequence shown here is derived from an EMBL/GenBank/DDBJ whole genome shotgun (WGS) entry which is preliminary data.</text>
</comment>
<accession>A0ABP8Y0L3</accession>